<sequence>MKSSVRIYALLLADVLVLYASFEMQDYLTDVWGLSFTHVAVILNIWNGISRVLQPLFLFAVSTFLGNFRMLVISSSSYTLGIWLLFMSAPPVFANATGTCKQGNTH</sequence>
<keyword evidence="2" id="KW-0472">Membrane</keyword>
<protein>
    <submittedName>
        <fullName evidence="3">Protein NRT1/ PTR FAMILY 5.5-like</fullName>
    </submittedName>
</protein>
<keyword evidence="2" id="KW-0812">Transmembrane</keyword>
<organism evidence="3 4">
    <name type="scientific">Salvia divinorum</name>
    <name type="common">Maria pastora</name>
    <name type="synonym">Diviner's sage</name>
    <dbReference type="NCBI Taxonomy" id="28513"/>
    <lineage>
        <taxon>Eukaryota</taxon>
        <taxon>Viridiplantae</taxon>
        <taxon>Streptophyta</taxon>
        <taxon>Embryophyta</taxon>
        <taxon>Tracheophyta</taxon>
        <taxon>Spermatophyta</taxon>
        <taxon>Magnoliopsida</taxon>
        <taxon>eudicotyledons</taxon>
        <taxon>Gunneridae</taxon>
        <taxon>Pentapetalae</taxon>
        <taxon>asterids</taxon>
        <taxon>lamiids</taxon>
        <taxon>Lamiales</taxon>
        <taxon>Lamiaceae</taxon>
        <taxon>Nepetoideae</taxon>
        <taxon>Mentheae</taxon>
        <taxon>Salviinae</taxon>
        <taxon>Salvia</taxon>
        <taxon>Salvia subgen. Calosphace</taxon>
    </lineage>
</organism>
<gene>
    <name evidence="3" type="ORF">AAHA92_22230</name>
</gene>
<feature type="transmembrane region" description="Helical" evidence="2">
    <location>
        <begin position="56"/>
        <end position="86"/>
    </location>
</feature>
<comment type="caution">
    <text evidence="3">The sequence shown here is derived from an EMBL/GenBank/DDBJ whole genome shotgun (WGS) entry which is preliminary data.</text>
</comment>
<keyword evidence="2" id="KW-1133">Transmembrane helix</keyword>
<dbReference type="Gene3D" id="1.20.1250.20">
    <property type="entry name" value="MFS general substrate transporter like domains"/>
    <property type="match status" value="1"/>
</dbReference>
<evidence type="ECO:0000256" key="1">
    <source>
        <dbReference type="ARBA" id="ARBA00044504"/>
    </source>
</evidence>
<dbReference type="InterPro" id="IPR036259">
    <property type="entry name" value="MFS_trans_sf"/>
</dbReference>
<feature type="transmembrane region" description="Helical" evidence="2">
    <location>
        <begin position="7"/>
        <end position="25"/>
    </location>
</feature>
<evidence type="ECO:0000313" key="4">
    <source>
        <dbReference type="Proteomes" id="UP001567538"/>
    </source>
</evidence>
<proteinExistence type="inferred from homology"/>
<keyword evidence="4" id="KW-1185">Reference proteome</keyword>
<evidence type="ECO:0000313" key="3">
    <source>
        <dbReference type="EMBL" id="KAL1545512.1"/>
    </source>
</evidence>
<evidence type="ECO:0000256" key="2">
    <source>
        <dbReference type="SAM" id="Phobius"/>
    </source>
</evidence>
<dbReference type="Proteomes" id="UP001567538">
    <property type="component" value="Unassembled WGS sequence"/>
</dbReference>
<dbReference type="EMBL" id="JBEAFC010000008">
    <property type="protein sequence ID" value="KAL1545512.1"/>
    <property type="molecule type" value="Genomic_DNA"/>
</dbReference>
<name>A0ABD1GMZ6_SALDI</name>
<comment type="similarity">
    <text evidence="1">Belongs to the major facilitator superfamily. Phosphate:H(+) symporter (TC 2.A.1.9) family.</text>
</comment>
<accession>A0ABD1GMZ6</accession>
<dbReference type="AlphaFoldDB" id="A0ABD1GMZ6"/>
<reference evidence="3 4" key="1">
    <citation type="submission" date="2024-06" db="EMBL/GenBank/DDBJ databases">
        <title>A chromosome level genome sequence of Diviner's sage (Salvia divinorum).</title>
        <authorList>
            <person name="Ford S.A."/>
            <person name="Ro D.-K."/>
            <person name="Ness R.W."/>
            <person name="Phillips M.A."/>
        </authorList>
    </citation>
    <scope>NUCLEOTIDE SEQUENCE [LARGE SCALE GENOMIC DNA]</scope>
    <source>
        <strain evidence="3">SAF-2024a</strain>
        <tissue evidence="3">Leaf</tissue>
    </source>
</reference>